<evidence type="ECO:0000256" key="1">
    <source>
        <dbReference type="SAM" id="MobiDB-lite"/>
    </source>
</evidence>
<proteinExistence type="predicted"/>
<dbReference type="AlphaFoldDB" id="A0A4R4WV48"/>
<accession>A0A4R4WV48</accession>
<dbReference type="OrthoDB" id="3471961at2"/>
<evidence type="ECO:0000313" key="3">
    <source>
        <dbReference type="EMBL" id="TDD21609.1"/>
    </source>
</evidence>
<evidence type="ECO:0000313" key="4">
    <source>
        <dbReference type="Proteomes" id="UP000294543"/>
    </source>
</evidence>
<name>A0A4R4WV48_9ACTN</name>
<protein>
    <recommendedName>
        <fullName evidence="2">Transposase Helix-turn-helix domain-containing protein</fullName>
    </recommendedName>
</protein>
<evidence type="ECO:0000259" key="2">
    <source>
        <dbReference type="Pfam" id="PF13613"/>
    </source>
</evidence>
<feature type="compositionally biased region" description="Low complexity" evidence="1">
    <location>
        <begin position="149"/>
        <end position="166"/>
    </location>
</feature>
<dbReference type="Pfam" id="PF13613">
    <property type="entry name" value="HTH_Tnp_4"/>
    <property type="match status" value="1"/>
</dbReference>
<gene>
    <name evidence="3" type="ORF">E1294_14340</name>
</gene>
<organism evidence="3 4">
    <name type="scientific">Nonomuraea diastatica</name>
    <dbReference type="NCBI Taxonomy" id="1848329"/>
    <lineage>
        <taxon>Bacteria</taxon>
        <taxon>Bacillati</taxon>
        <taxon>Actinomycetota</taxon>
        <taxon>Actinomycetes</taxon>
        <taxon>Streptosporangiales</taxon>
        <taxon>Streptosporangiaceae</taxon>
        <taxon>Nonomuraea</taxon>
    </lineage>
</organism>
<dbReference type="Proteomes" id="UP000294543">
    <property type="component" value="Unassembled WGS sequence"/>
</dbReference>
<keyword evidence="4" id="KW-1185">Reference proteome</keyword>
<sequence length="172" mass="18395">MASAQPRQQALLVLVYLRKVETFAELGAGFGVSTATACRYAEETVALLSARSPKVGQTLRKAKRDQLHYLVQDGTLIHIDCIAADRPYFSGKHRVHGMNIQVIATPDGGHPVDLRSAAGQSSRSERRPQGVSGNRRPGPDPVQGQEQNPSPTSRPTAPTPSSADTANEPTSS</sequence>
<feature type="domain" description="Transposase Helix-turn-helix" evidence="2">
    <location>
        <begin position="6"/>
        <end position="53"/>
    </location>
</feature>
<feature type="region of interest" description="Disordered" evidence="1">
    <location>
        <begin position="104"/>
        <end position="172"/>
    </location>
</feature>
<reference evidence="3 4" key="1">
    <citation type="submission" date="2019-03" db="EMBL/GenBank/DDBJ databases">
        <title>Draft genome sequences of novel Actinobacteria.</title>
        <authorList>
            <person name="Sahin N."/>
            <person name="Ay H."/>
            <person name="Saygin H."/>
        </authorList>
    </citation>
    <scope>NUCLEOTIDE SEQUENCE [LARGE SCALE GENOMIC DNA]</scope>
    <source>
        <strain evidence="3 4">KC712</strain>
    </source>
</reference>
<comment type="caution">
    <text evidence="3">The sequence shown here is derived from an EMBL/GenBank/DDBJ whole genome shotgun (WGS) entry which is preliminary data.</text>
</comment>
<dbReference type="EMBL" id="SMKP01000033">
    <property type="protein sequence ID" value="TDD21609.1"/>
    <property type="molecule type" value="Genomic_DNA"/>
</dbReference>
<dbReference type="InterPro" id="IPR027805">
    <property type="entry name" value="Transposase_HTH_dom"/>
</dbReference>